<dbReference type="EMBL" id="VIEB01001336">
    <property type="protein sequence ID" value="TQD73070.1"/>
    <property type="molecule type" value="Genomic_DNA"/>
</dbReference>
<evidence type="ECO:0000313" key="4">
    <source>
        <dbReference type="Proteomes" id="UP000315295"/>
    </source>
</evidence>
<feature type="region of interest" description="Disordered" evidence="1">
    <location>
        <begin position="82"/>
        <end position="134"/>
    </location>
</feature>
<feature type="transmembrane region" description="Helical" evidence="2">
    <location>
        <begin position="42"/>
        <end position="63"/>
    </location>
</feature>
<dbReference type="AlphaFoldDB" id="A0A540KFZ6"/>
<organism evidence="3 4">
    <name type="scientific">Malus baccata</name>
    <name type="common">Siberian crab apple</name>
    <name type="synonym">Pyrus baccata</name>
    <dbReference type="NCBI Taxonomy" id="106549"/>
    <lineage>
        <taxon>Eukaryota</taxon>
        <taxon>Viridiplantae</taxon>
        <taxon>Streptophyta</taxon>
        <taxon>Embryophyta</taxon>
        <taxon>Tracheophyta</taxon>
        <taxon>Spermatophyta</taxon>
        <taxon>Magnoliopsida</taxon>
        <taxon>eudicotyledons</taxon>
        <taxon>Gunneridae</taxon>
        <taxon>Pentapetalae</taxon>
        <taxon>rosids</taxon>
        <taxon>fabids</taxon>
        <taxon>Rosales</taxon>
        <taxon>Rosaceae</taxon>
        <taxon>Amygdaloideae</taxon>
        <taxon>Maleae</taxon>
        <taxon>Malus</taxon>
    </lineage>
</organism>
<evidence type="ECO:0000256" key="1">
    <source>
        <dbReference type="SAM" id="MobiDB-lite"/>
    </source>
</evidence>
<comment type="caution">
    <text evidence="3">The sequence shown here is derived from an EMBL/GenBank/DDBJ whole genome shotgun (WGS) entry which is preliminary data.</text>
</comment>
<sequence>MTPMILTIQTPSKNSFSKIPSNSLPRRNLVAVGELALDAPSILIFVHLVLTVRYVWMILNYVWQRNYNNKVKHAGNVISPDRCNPSLPTSKAPAEQTGTGCSGRNHRDDNGRQTCVLGAGNNDSTSLVPGLASK</sequence>
<proteinExistence type="predicted"/>
<gene>
    <name evidence="3" type="ORF">C1H46_041397</name>
</gene>
<name>A0A540KFZ6_MALBA</name>
<protein>
    <submittedName>
        <fullName evidence="3">Uncharacterized protein</fullName>
    </submittedName>
</protein>
<reference evidence="3 4" key="1">
    <citation type="journal article" date="2019" name="G3 (Bethesda)">
        <title>Sequencing of a Wild Apple (Malus baccata) Genome Unravels the Differences Between Cultivated and Wild Apple Species Regarding Disease Resistance and Cold Tolerance.</title>
        <authorList>
            <person name="Chen X."/>
        </authorList>
    </citation>
    <scope>NUCLEOTIDE SEQUENCE [LARGE SCALE GENOMIC DNA]</scope>
    <source>
        <strain evidence="4">cv. Shandingzi</strain>
        <tissue evidence="3">Leaves</tissue>
    </source>
</reference>
<dbReference type="Proteomes" id="UP000315295">
    <property type="component" value="Unassembled WGS sequence"/>
</dbReference>
<accession>A0A540KFZ6</accession>
<keyword evidence="2" id="KW-1133">Transmembrane helix</keyword>
<keyword evidence="2" id="KW-0812">Transmembrane</keyword>
<keyword evidence="2" id="KW-0472">Membrane</keyword>
<evidence type="ECO:0000313" key="3">
    <source>
        <dbReference type="EMBL" id="TQD73070.1"/>
    </source>
</evidence>
<evidence type="ECO:0000256" key="2">
    <source>
        <dbReference type="SAM" id="Phobius"/>
    </source>
</evidence>
<keyword evidence="4" id="KW-1185">Reference proteome</keyword>